<dbReference type="InterPro" id="IPR051260">
    <property type="entry name" value="Diverse_substr_monoxygenases"/>
</dbReference>
<feature type="binding site" evidence="6">
    <location>
        <position position="149"/>
    </location>
    <ligand>
        <name>FMN</name>
        <dbReference type="ChEBI" id="CHEBI:58210"/>
    </ligand>
</feature>
<feature type="binding site" evidence="6">
    <location>
        <position position="58"/>
    </location>
    <ligand>
        <name>FMN</name>
        <dbReference type="ChEBI" id="CHEBI:58210"/>
    </ligand>
</feature>
<dbReference type="AlphaFoldDB" id="A0A1Q8ENS5"/>
<evidence type="ECO:0000256" key="1">
    <source>
        <dbReference type="ARBA" id="ARBA00022630"/>
    </source>
</evidence>
<gene>
    <name evidence="8" type="ORF">BTN82_16940</name>
</gene>
<dbReference type="Pfam" id="PF00296">
    <property type="entry name" value="Bac_luciferase"/>
    <property type="match status" value="1"/>
</dbReference>
<protein>
    <submittedName>
        <fullName evidence="8">Monooxygenase</fullName>
    </submittedName>
</protein>
<accession>A0A1Q8ENS5</accession>
<dbReference type="InterPro" id="IPR011251">
    <property type="entry name" value="Luciferase-like_dom"/>
</dbReference>
<evidence type="ECO:0000256" key="5">
    <source>
        <dbReference type="ARBA" id="ARBA00033748"/>
    </source>
</evidence>
<dbReference type="PANTHER" id="PTHR30011:SF16">
    <property type="entry name" value="C2H2 FINGER DOMAIN TRANSCRIPTION FACTOR (EUROFUNG)-RELATED"/>
    <property type="match status" value="1"/>
</dbReference>
<evidence type="ECO:0000259" key="7">
    <source>
        <dbReference type="Pfam" id="PF00296"/>
    </source>
</evidence>
<dbReference type="Proteomes" id="UP000185578">
    <property type="component" value="Unassembled WGS sequence"/>
</dbReference>
<evidence type="ECO:0000256" key="3">
    <source>
        <dbReference type="ARBA" id="ARBA00023002"/>
    </source>
</evidence>
<organism evidence="8 9">
    <name type="scientific">Pseudomonas chlororaphis</name>
    <dbReference type="NCBI Taxonomy" id="587753"/>
    <lineage>
        <taxon>Bacteria</taxon>
        <taxon>Pseudomonadati</taxon>
        <taxon>Pseudomonadota</taxon>
        <taxon>Gammaproteobacteria</taxon>
        <taxon>Pseudomonadales</taxon>
        <taxon>Pseudomonadaceae</taxon>
        <taxon>Pseudomonas</taxon>
    </lineage>
</organism>
<name>A0A1Q8ENS5_9PSED</name>
<dbReference type="OrthoDB" id="6133319at2"/>
<feature type="domain" description="Luciferase-like" evidence="7">
    <location>
        <begin position="33"/>
        <end position="387"/>
    </location>
</feature>
<keyword evidence="4 8" id="KW-0503">Monooxygenase</keyword>
<keyword evidence="3" id="KW-0560">Oxidoreductase</keyword>
<evidence type="ECO:0000256" key="2">
    <source>
        <dbReference type="ARBA" id="ARBA00022643"/>
    </source>
</evidence>
<reference evidence="8 9" key="1">
    <citation type="submission" date="2016-12" db="EMBL/GenBank/DDBJ databases">
        <authorList>
            <person name="Song W.-J."/>
            <person name="Kurnit D.M."/>
        </authorList>
    </citation>
    <scope>NUCLEOTIDE SEQUENCE [LARGE SCALE GENOMIC DNA]</scope>
    <source>
        <strain evidence="8 9">PCL1601</strain>
    </source>
</reference>
<comment type="similarity">
    <text evidence="5">Belongs to the NtaA/SnaA/DszA monooxygenase family.</text>
</comment>
<dbReference type="PIRSF" id="PIRSF000337">
    <property type="entry name" value="NTA_MOA"/>
    <property type="match status" value="1"/>
</dbReference>
<dbReference type="PANTHER" id="PTHR30011">
    <property type="entry name" value="ALKANESULFONATE MONOOXYGENASE-RELATED"/>
    <property type="match status" value="1"/>
</dbReference>
<dbReference type="InterPro" id="IPR036661">
    <property type="entry name" value="Luciferase-like_sf"/>
</dbReference>
<dbReference type="GO" id="GO:0004497">
    <property type="term" value="F:monooxygenase activity"/>
    <property type="evidence" value="ECO:0007669"/>
    <property type="project" value="UniProtKB-KW"/>
</dbReference>
<sequence length="435" mass="48082">MSTRKQLHIGMSLAPTWLSGDAWRRADSNIEGIFSADFAVDIARRSEAAHLDFVFRPDVSYLPLEVLATGSGFASLDPTVLLAAVARETSRIGLVTTVSTTFFPPYVVARQLQSLHWISNGRAGWNIVTALQGHENFGLQAMPSAEERYARAAEFTQVVLRLWDSFPHEALLIDRQNGRYADVAQVRPIDHDGTYLRVRGPLNLPAFANARIPLIQAGASDTGRDFAASVADLVFAPTPDKAAALELRRDLSRRAERHGRSPQDVRLLPGLSLYLAPSRKAAHELFMQTHEHVDKARKLASIKQMIGLDLSDWPVDRPVGATDLPPPADNPASRTHSNLLRRLIERESLYLEQLLLRPEVISAAHWQVVGTVDDAVEQILDWADAGAIDGFIAAPGGSFGSLQLFLEQVVPRLVEAGVFRERYRGSTFAEHLEDR</sequence>
<keyword evidence="1 6" id="KW-0285">Flavoprotein</keyword>
<dbReference type="InterPro" id="IPR016215">
    <property type="entry name" value="NTA_MOA"/>
</dbReference>
<feature type="binding site" evidence="6">
    <location>
        <position position="97"/>
    </location>
    <ligand>
        <name>FMN</name>
        <dbReference type="ChEBI" id="CHEBI:58210"/>
    </ligand>
</feature>
<dbReference type="GO" id="GO:0016705">
    <property type="term" value="F:oxidoreductase activity, acting on paired donors, with incorporation or reduction of molecular oxygen"/>
    <property type="evidence" value="ECO:0007669"/>
    <property type="project" value="InterPro"/>
</dbReference>
<comment type="caution">
    <text evidence="8">The sequence shown here is derived from an EMBL/GenBank/DDBJ whole genome shotgun (WGS) entry which is preliminary data.</text>
</comment>
<proteinExistence type="inferred from homology"/>
<dbReference type="RefSeq" id="WP_075120274.1">
    <property type="nucleotide sequence ID" value="NZ_MSCT01000014.1"/>
</dbReference>
<dbReference type="EMBL" id="MSCT01000014">
    <property type="protein sequence ID" value="OLF53444.1"/>
    <property type="molecule type" value="Genomic_DNA"/>
</dbReference>
<dbReference type="NCBIfam" id="TIGR03860">
    <property type="entry name" value="FMN_nitrolo"/>
    <property type="match status" value="1"/>
</dbReference>
<evidence type="ECO:0000313" key="9">
    <source>
        <dbReference type="Proteomes" id="UP000185578"/>
    </source>
</evidence>
<evidence type="ECO:0000256" key="4">
    <source>
        <dbReference type="ARBA" id="ARBA00023033"/>
    </source>
</evidence>
<dbReference type="Gene3D" id="3.20.20.30">
    <property type="entry name" value="Luciferase-like domain"/>
    <property type="match status" value="1"/>
</dbReference>
<evidence type="ECO:0000256" key="6">
    <source>
        <dbReference type="PIRSR" id="PIRSR000337-1"/>
    </source>
</evidence>
<keyword evidence="2 6" id="KW-0288">FMN</keyword>
<dbReference type="SUPFAM" id="SSF51679">
    <property type="entry name" value="Bacterial luciferase-like"/>
    <property type="match status" value="1"/>
</dbReference>
<evidence type="ECO:0000313" key="8">
    <source>
        <dbReference type="EMBL" id="OLF53444.1"/>
    </source>
</evidence>
<feature type="binding site" evidence="6">
    <location>
        <position position="220"/>
    </location>
    <ligand>
        <name>FMN</name>
        <dbReference type="ChEBI" id="CHEBI:58210"/>
    </ligand>
</feature>